<evidence type="ECO:0000313" key="2">
    <source>
        <dbReference type="EMBL" id="QEC56508.1"/>
    </source>
</evidence>
<proteinExistence type="predicted"/>
<sequence length="125" mass="14359">MYSNLKSSYLKKFLLIAFVFIVSTVLSQAQQNRLASLPTEGQSTIVRFYPNPATTVINFDFQKTYEQGYSLQIFNAILGRKMFEQGNLPERTTVNLSDFPRGMYIYQLFDKSGRMVESGKFQVAK</sequence>
<dbReference type="Proteomes" id="UP000321204">
    <property type="component" value="Chromosome"/>
</dbReference>
<evidence type="ECO:0000259" key="1">
    <source>
        <dbReference type="Pfam" id="PF18962"/>
    </source>
</evidence>
<dbReference type="KEGG" id="fgg:FSB75_11580"/>
<dbReference type="EMBL" id="CP042433">
    <property type="protein sequence ID" value="QEC56508.1"/>
    <property type="molecule type" value="Genomic_DNA"/>
</dbReference>
<gene>
    <name evidence="2" type="ORF">FSB75_11580</name>
</gene>
<dbReference type="NCBIfam" id="TIGR04183">
    <property type="entry name" value="Por_Secre_tail"/>
    <property type="match status" value="1"/>
</dbReference>
<evidence type="ECO:0000313" key="3">
    <source>
        <dbReference type="Proteomes" id="UP000321204"/>
    </source>
</evidence>
<accession>A0A5B8UIV0</accession>
<protein>
    <submittedName>
        <fullName evidence="2">T9SS type A sorting domain-containing protein</fullName>
    </submittedName>
</protein>
<organism evidence="2 3">
    <name type="scientific">Flavisolibacter ginsenosidimutans</name>
    <dbReference type="NCBI Taxonomy" id="661481"/>
    <lineage>
        <taxon>Bacteria</taxon>
        <taxon>Pseudomonadati</taxon>
        <taxon>Bacteroidota</taxon>
        <taxon>Chitinophagia</taxon>
        <taxon>Chitinophagales</taxon>
        <taxon>Chitinophagaceae</taxon>
        <taxon>Flavisolibacter</taxon>
    </lineage>
</organism>
<dbReference type="AlphaFoldDB" id="A0A5B8UIV0"/>
<keyword evidence="3" id="KW-1185">Reference proteome</keyword>
<name>A0A5B8UIV0_9BACT</name>
<feature type="domain" description="Secretion system C-terminal sorting" evidence="1">
    <location>
        <begin position="49"/>
        <end position="115"/>
    </location>
</feature>
<dbReference type="OrthoDB" id="667194at2"/>
<dbReference type="Pfam" id="PF18962">
    <property type="entry name" value="Por_Secre_tail"/>
    <property type="match status" value="1"/>
</dbReference>
<reference evidence="2 3" key="1">
    <citation type="journal article" date="2015" name="Int. J. Syst. Evol. Microbiol.">
        <title>Flavisolibacter ginsenosidimutans sp. nov., with ginsenoside-converting activity isolated from soil used for cultivating ginseng.</title>
        <authorList>
            <person name="Zhao Y."/>
            <person name="Liu Q."/>
            <person name="Kang M.S."/>
            <person name="Jin F."/>
            <person name="Yu H."/>
            <person name="Im W.T."/>
        </authorList>
    </citation>
    <scope>NUCLEOTIDE SEQUENCE [LARGE SCALE GENOMIC DNA]</scope>
    <source>
        <strain evidence="2 3">Gsoil 636</strain>
    </source>
</reference>
<dbReference type="InterPro" id="IPR026444">
    <property type="entry name" value="Secre_tail"/>
</dbReference>